<keyword evidence="5 7" id="KW-1133">Transmembrane helix</keyword>
<evidence type="ECO:0000256" key="5">
    <source>
        <dbReference type="ARBA" id="ARBA00022989"/>
    </source>
</evidence>
<evidence type="ECO:0000256" key="3">
    <source>
        <dbReference type="ARBA" id="ARBA00022475"/>
    </source>
</evidence>
<reference evidence="10 11" key="1">
    <citation type="submission" date="2020-07" db="EMBL/GenBank/DDBJ databases">
        <title>MOT database genomes.</title>
        <authorList>
            <person name="Joseph S."/>
            <person name="Aduse-Opoku J."/>
            <person name="Hashim A."/>
            <person name="Wade W."/>
            <person name="Curtis M."/>
        </authorList>
    </citation>
    <scope>NUCLEOTIDE SEQUENCE [LARGE SCALE GENOMIC DNA]</scope>
    <source>
        <strain evidence="10 11">DSM 100099</strain>
    </source>
</reference>
<feature type="compositionally biased region" description="Basic and acidic residues" evidence="8">
    <location>
        <begin position="13"/>
        <end position="25"/>
    </location>
</feature>
<feature type="region of interest" description="Disordered" evidence="8">
    <location>
        <begin position="1"/>
        <end position="46"/>
    </location>
</feature>
<dbReference type="Gene3D" id="1.10.3720.10">
    <property type="entry name" value="MetI-like"/>
    <property type="match status" value="1"/>
</dbReference>
<protein>
    <submittedName>
        <fullName evidence="10">ABC transporter permease</fullName>
    </submittedName>
</protein>
<dbReference type="Pfam" id="PF00528">
    <property type="entry name" value="BPD_transp_1"/>
    <property type="match status" value="1"/>
</dbReference>
<dbReference type="GO" id="GO:0005886">
    <property type="term" value="C:plasma membrane"/>
    <property type="evidence" value="ECO:0007669"/>
    <property type="project" value="UniProtKB-SubCell"/>
</dbReference>
<evidence type="ECO:0000313" key="11">
    <source>
        <dbReference type="Proteomes" id="UP000561011"/>
    </source>
</evidence>
<dbReference type="GO" id="GO:0055085">
    <property type="term" value="P:transmembrane transport"/>
    <property type="evidence" value="ECO:0007669"/>
    <property type="project" value="InterPro"/>
</dbReference>
<proteinExistence type="inferred from homology"/>
<evidence type="ECO:0000256" key="4">
    <source>
        <dbReference type="ARBA" id="ARBA00022692"/>
    </source>
</evidence>
<dbReference type="Proteomes" id="UP000561011">
    <property type="component" value="Unassembled WGS sequence"/>
</dbReference>
<dbReference type="PROSITE" id="PS50928">
    <property type="entry name" value="ABC_TM1"/>
    <property type="match status" value="1"/>
</dbReference>
<keyword evidence="2 7" id="KW-0813">Transport</keyword>
<dbReference type="CDD" id="cd06261">
    <property type="entry name" value="TM_PBP2"/>
    <property type="match status" value="1"/>
</dbReference>
<feature type="transmembrane region" description="Helical" evidence="7">
    <location>
        <begin position="186"/>
        <end position="203"/>
    </location>
</feature>
<dbReference type="EMBL" id="JACBYE010000053">
    <property type="protein sequence ID" value="NYS95064.1"/>
    <property type="molecule type" value="Genomic_DNA"/>
</dbReference>
<dbReference type="PANTHER" id="PTHR43386:SF1">
    <property type="entry name" value="D,D-DIPEPTIDE TRANSPORT SYSTEM PERMEASE PROTEIN DDPC-RELATED"/>
    <property type="match status" value="1"/>
</dbReference>
<dbReference type="InterPro" id="IPR050366">
    <property type="entry name" value="BP-dependent_transpt_permease"/>
</dbReference>
<name>A0A853EYY7_9MICO</name>
<comment type="subcellular location">
    <subcellularLocation>
        <location evidence="1 7">Cell membrane</location>
        <topology evidence="1 7">Multi-pass membrane protein</topology>
    </subcellularLocation>
</comment>
<feature type="transmembrane region" description="Helical" evidence="7">
    <location>
        <begin position="242"/>
        <end position="265"/>
    </location>
</feature>
<dbReference type="InterPro" id="IPR025966">
    <property type="entry name" value="OppC_N"/>
</dbReference>
<dbReference type="SUPFAM" id="SSF161098">
    <property type="entry name" value="MetI-like"/>
    <property type="match status" value="1"/>
</dbReference>
<dbReference type="RefSeq" id="WP_179914294.1">
    <property type="nucleotide sequence ID" value="NZ_JACBYE010000053.1"/>
</dbReference>
<feature type="transmembrane region" description="Helical" evidence="7">
    <location>
        <begin position="289"/>
        <end position="309"/>
    </location>
</feature>
<keyword evidence="11" id="KW-1185">Reference proteome</keyword>
<evidence type="ECO:0000256" key="7">
    <source>
        <dbReference type="RuleBase" id="RU363032"/>
    </source>
</evidence>
<comment type="similarity">
    <text evidence="7">Belongs to the binding-protein-dependent transport system permease family.</text>
</comment>
<evidence type="ECO:0000256" key="2">
    <source>
        <dbReference type="ARBA" id="ARBA00022448"/>
    </source>
</evidence>
<dbReference type="InterPro" id="IPR000515">
    <property type="entry name" value="MetI-like"/>
</dbReference>
<keyword evidence="4 7" id="KW-0812">Transmembrane</keyword>
<evidence type="ECO:0000256" key="1">
    <source>
        <dbReference type="ARBA" id="ARBA00004651"/>
    </source>
</evidence>
<feature type="compositionally biased region" description="Basic and acidic residues" evidence="8">
    <location>
        <begin position="35"/>
        <end position="46"/>
    </location>
</feature>
<feature type="transmembrane region" description="Helical" evidence="7">
    <location>
        <begin position="60"/>
        <end position="82"/>
    </location>
</feature>
<comment type="caution">
    <text evidence="10">The sequence shown here is derived from an EMBL/GenBank/DDBJ whole genome shotgun (WGS) entry which is preliminary data.</text>
</comment>
<evidence type="ECO:0000313" key="10">
    <source>
        <dbReference type="EMBL" id="NYS95064.1"/>
    </source>
</evidence>
<accession>A0A853EYY7</accession>
<dbReference type="AlphaFoldDB" id="A0A853EYY7"/>
<feature type="domain" description="ABC transmembrane type-1" evidence="9">
    <location>
        <begin position="121"/>
        <end position="310"/>
    </location>
</feature>
<gene>
    <name evidence="10" type="ORF">HZZ10_16220</name>
</gene>
<feature type="transmembrane region" description="Helical" evidence="7">
    <location>
        <begin position="156"/>
        <end position="180"/>
    </location>
</feature>
<dbReference type="PANTHER" id="PTHR43386">
    <property type="entry name" value="OLIGOPEPTIDE TRANSPORT SYSTEM PERMEASE PROTEIN APPC"/>
    <property type="match status" value="1"/>
</dbReference>
<evidence type="ECO:0000256" key="6">
    <source>
        <dbReference type="ARBA" id="ARBA00023136"/>
    </source>
</evidence>
<keyword evidence="6 7" id="KW-0472">Membrane</keyword>
<keyword evidence="3" id="KW-1003">Cell membrane</keyword>
<dbReference type="InterPro" id="IPR035906">
    <property type="entry name" value="MetI-like_sf"/>
</dbReference>
<organism evidence="10 11">
    <name type="scientific">Sanguibacter inulinus</name>
    <dbReference type="NCBI Taxonomy" id="60922"/>
    <lineage>
        <taxon>Bacteria</taxon>
        <taxon>Bacillati</taxon>
        <taxon>Actinomycetota</taxon>
        <taxon>Actinomycetes</taxon>
        <taxon>Micrococcales</taxon>
        <taxon>Sanguibacteraceae</taxon>
        <taxon>Sanguibacter</taxon>
    </lineage>
</organism>
<evidence type="ECO:0000259" key="9">
    <source>
        <dbReference type="PROSITE" id="PS50928"/>
    </source>
</evidence>
<dbReference type="Pfam" id="PF12911">
    <property type="entry name" value="OppC_N"/>
    <property type="match status" value="1"/>
</dbReference>
<feature type="transmembrane region" description="Helical" evidence="7">
    <location>
        <begin position="127"/>
        <end position="149"/>
    </location>
</feature>
<evidence type="ECO:0000256" key="8">
    <source>
        <dbReference type="SAM" id="MobiDB-lite"/>
    </source>
</evidence>
<sequence length="320" mass="33792">MSADLVAAAAEPPADRPGRSDRPDVVVEPAGTGETDPRDGRERIARRADPTWRRALRTPAFVAGVVITASIVVAAVFAPLLATHDPAAQDLLNGLQGPSAAHWLGTDQLGRDLYSRLLYGARTDLRIAGLAVVVPFVTGVLLGTVAGYVGGRFDWVVARVVDTVVAFPFYVIVVAVVFAVGAGEKGIYVALALVGWVTYARVLRNTTAVYRASPWVVAARGGGLSHGRVVVRHILPNTLTQAVVLLMNDVVFVIVAVVTLSYLGLGVQPPTPDWGTMITDGKAFISTQWWLSVAPGALVVYTGIGLSLLGDGIADVWRAE</sequence>